<dbReference type="SUPFAM" id="SSF50249">
    <property type="entry name" value="Nucleic acid-binding proteins"/>
    <property type="match status" value="2"/>
</dbReference>
<dbReference type="Pfam" id="PF09285">
    <property type="entry name" value="Elong-fact-P_C"/>
    <property type="match status" value="1"/>
</dbReference>
<comment type="caution">
    <text evidence="3">The sequence shown here is derived from an EMBL/GenBank/DDBJ whole genome shotgun (WGS) entry which is preliminary data.</text>
</comment>
<sequence length="194" mass="21849">MRVFFLLSKRFSAAPNPVSFTRRTFTSCTRGMIEFQPSILVSPWSVTQLRCARFTGSDVKTGNIIERREIHVQDMTLTYSYTDDETGNIVLMDPETYSQLEIPKHFFGKSIVYLQDDMNVKVQMYDERPVSASVPSRVTCKVAEASDAVKGSRGPRYKKVLLDNGETVDEVPAHIVAGDEIIIDTTKGHYISKA</sequence>
<dbReference type="SMART" id="SM00841">
    <property type="entry name" value="Elong-fact-P_C"/>
    <property type="match status" value="1"/>
</dbReference>
<evidence type="ECO:0000259" key="2">
    <source>
        <dbReference type="SMART" id="SM01185"/>
    </source>
</evidence>
<dbReference type="Gene3D" id="2.40.50.140">
    <property type="entry name" value="Nucleic acid-binding proteins"/>
    <property type="match status" value="2"/>
</dbReference>
<organism evidence="3 4">
    <name type="scientific">Penstemon smallii</name>
    <dbReference type="NCBI Taxonomy" id="265156"/>
    <lineage>
        <taxon>Eukaryota</taxon>
        <taxon>Viridiplantae</taxon>
        <taxon>Streptophyta</taxon>
        <taxon>Embryophyta</taxon>
        <taxon>Tracheophyta</taxon>
        <taxon>Spermatophyta</taxon>
        <taxon>Magnoliopsida</taxon>
        <taxon>eudicotyledons</taxon>
        <taxon>Gunneridae</taxon>
        <taxon>Pentapetalae</taxon>
        <taxon>asterids</taxon>
        <taxon>lamiids</taxon>
        <taxon>Lamiales</taxon>
        <taxon>Plantaginaceae</taxon>
        <taxon>Cheloneae</taxon>
        <taxon>Penstemon</taxon>
    </lineage>
</organism>
<evidence type="ECO:0000259" key="1">
    <source>
        <dbReference type="SMART" id="SM00841"/>
    </source>
</evidence>
<evidence type="ECO:0008006" key="5">
    <source>
        <dbReference type="Google" id="ProtNLM"/>
    </source>
</evidence>
<dbReference type="SMART" id="SM01185">
    <property type="entry name" value="EFP"/>
    <property type="match status" value="1"/>
</dbReference>
<keyword evidence="4" id="KW-1185">Reference proteome</keyword>
<feature type="domain" description="Elongation factor P C-terminal" evidence="1">
    <location>
        <begin position="138"/>
        <end position="193"/>
    </location>
</feature>
<dbReference type="Pfam" id="PF01132">
    <property type="entry name" value="EFP"/>
    <property type="match status" value="1"/>
</dbReference>
<dbReference type="InterPro" id="IPR012340">
    <property type="entry name" value="NA-bd_OB-fold"/>
</dbReference>
<dbReference type="EMBL" id="JBJXBP010000005">
    <property type="protein sequence ID" value="KAL3828864.1"/>
    <property type="molecule type" value="Genomic_DNA"/>
</dbReference>
<reference evidence="3 4" key="1">
    <citation type="submission" date="2024-12" db="EMBL/GenBank/DDBJ databases">
        <title>The unique morphological basis and parallel evolutionary history of personate flowers in Penstemon.</title>
        <authorList>
            <person name="Depatie T.H."/>
            <person name="Wessinger C.A."/>
        </authorList>
    </citation>
    <scope>NUCLEOTIDE SEQUENCE [LARGE SCALE GENOMIC DNA]</scope>
    <source>
        <strain evidence="3">WTNN_2</strain>
        <tissue evidence="3">Leaf</tissue>
    </source>
</reference>
<dbReference type="InterPro" id="IPR001059">
    <property type="entry name" value="Transl_elong_P/YeiP_cen"/>
</dbReference>
<protein>
    <recommendedName>
        <fullName evidence="5">Elongation factor P</fullName>
    </recommendedName>
</protein>
<dbReference type="CDD" id="cd04470">
    <property type="entry name" value="S1_EF-P_repeat_1"/>
    <property type="match status" value="1"/>
</dbReference>
<dbReference type="InterPro" id="IPR020599">
    <property type="entry name" value="Transl_elong_fac_P/YeiP"/>
</dbReference>
<dbReference type="InterPro" id="IPR015365">
    <property type="entry name" value="Elong-fact-P_C"/>
</dbReference>
<dbReference type="PANTHER" id="PTHR30053">
    <property type="entry name" value="ELONGATION FACTOR P"/>
    <property type="match status" value="1"/>
</dbReference>
<evidence type="ECO:0000313" key="4">
    <source>
        <dbReference type="Proteomes" id="UP001634393"/>
    </source>
</evidence>
<proteinExistence type="predicted"/>
<dbReference type="AlphaFoldDB" id="A0ABD3SW77"/>
<evidence type="ECO:0000313" key="3">
    <source>
        <dbReference type="EMBL" id="KAL3828864.1"/>
    </source>
</evidence>
<name>A0ABD3SW77_9LAMI</name>
<dbReference type="Proteomes" id="UP001634393">
    <property type="component" value="Unassembled WGS sequence"/>
</dbReference>
<dbReference type="PANTHER" id="PTHR30053:SF14">
    <property type="entry name" value="TRANSLATION ELONGATION FACTOR KOW-LIKE DOMAIN-CONTAINING PROTEIN"/>
    <property type="match status" value="1"/>
</dbReference>
<gene>
    <name evidence="3" type="ORF">ACJIZ3_017666</name>
</gene>
<feature type="domain" description="Translation elongation factor P/YeiP central" evidence="2">
    <location>
        <begin position="74"/>
        <end position="130"/>
    </location>
</feature>
<dbReference type="FunFam" id="2.40.50.140:FF:000009">
    <property type="entry name" value="Elongation factor P"/>
    <property type="match status" value="1"/>
</dbReference>
<accession>A0ABD3SW77</accession>